<dbReference type="SUPFAM" id="SSF52540">
    <property type="entry name" value="P-loop containing nucleoside triphosphate hydrolases"/>
    <property type="match status" value="1"/>
</dbReference>
<dbReference type="EMBL" id="OA883664">
    <property type="protein sequence ID" value="CAD7279400.1"/>
    <property type="molecule type" value="Genomic_DNA"/>
</dbReference>
<dbReference type="Gene3D" id="3.40.50.300">
    <property type="entry name" value="P-loop containing nucleotide triphosphate hydrolases"/>
    <property type="match status" value="1"/>
</dbReference>
<dbReference type="InterPro" id="IPR017665">
    <property type="entry name" value="Guanylate_kinase"/>
</dbReference>
<gene>
    <name evidence="8" type="ORF">NMOB1V02_LOCUS7073</name>
</gene>
<sequence>MYPCVPFRAVVSGCRITLALGFGGKAFQLSVRNPKYIIRANIMGASGDGWVPRPLVVCGPSGAGKSTLIKNLMEDFNGLIGFSVSHTTRSPRPGETNGVEYHFVSVEEMEESVNRGEFIETAIFAANRYGTSKAAVHSVLSCGKLCLLDIDIQGAKQLKLVADEFVPPPAFVFISPPSLETLEKRLRSRGTDSDDAIERRLAVARAEMDYGTEPGNFDLLVVNDDLETAYEEFKEFVFTLLPQ</sequence>
<dbReference type="GO" id="GO:0005829">
    <property type="term" value="C:cytosol"/>
    <property type="evidence" value="ECO:0007669"/>
    <property type="project" value="TreeGrafter"/>
</dbReference>
<accession>A0A7R9GFV8</accession>
<evidence type="ECO:0000313" key="9">
    <source>
        <dbReference type="Proteomes" id="UP000678499"/>
    </source>
</evidence>
<dbReference type="Pfam" id="PF00625">
    <property type="entry name" value="Guanylate_kin"/>
    <property type="match status" value="1"/>
</dbReference>
<dbReference type="CDD" id="cd00071">
    <property type="entry name" value="GMPK"/>
    <property type="match status" value="1"/>
</dbReference>
<dbReference type="PROSITE" id="PS00856">
    <property type="entry name" value="GUANYLATE_KINASE_1"/>
    <property type="match status" value="1"/>
</dbReference>
<dbReference type="FunFam" id="3.40.50.300:FF:000776">
    <property type="entry name" value="Guanylate kinase 2"/>
    <property type="match status" value="1"/>
</dbReference>
<keyword evidence="6" id="KW-0067">ATP-binding</keyword>
<evidence type="ECO:0000256" key="1">
    <source>
        <dbReference type="ARBA" id="ARBA00005790"/>
    </source>
</evidence>
<evidence type="ECO:0000313" key="8">
    <source>
        <dbReference type="EMBL" id="CAD7279400.1"/>
    </source>
</evidence>
<dbReference type="PROSITE" id="PS50052">
    <property type="entry name" value="GUANYLATE_KINASE_2"/>
    <property type="match status" value="1"/>
</dbReference>
<dbReference type="EC" id="2.7.4.8" evidence="2"/>
<keyword evidence="5" id="KW-0418">Kinase</keyword>
<reference evidence="8" key="1">
    <citation type="submission" date="2020-11" db="EMBL/GenBank/DDBJ databases">
        <authorList>
            <person name="Tran Van P."/>
        </authorList>
    </citation>
    <scope>NUCLEOTIDE SEQUENCE</scope>
</reference>
<dbReference type="HAMAP" id="MF_00328">
    <property type="entry name" value="Guanylate_kinase"/>
    <property type="match status" value="1"/>
</dbReference>
<dbReference type="SMART" id="SM00072">
    <property type="entry name" value="GuKc"/>
    <property type="match status" value="1"/>
</dbReference>
<evidence type="ECO:0000256" key="2">
    <source>
        <dbReference type="ARBA" id="ARBA00012961"/>
    </source>
</evidence>
<proteinExistence type="inferred from homology"/>
<dbReference type="InterPro" id="IPR008145">
    <property type="entry name" value="GK/Ca_channel_bsu"/>
</dbReference>
<evidence type="ECO:0000259" key="7">
    <source>
        <dbReference type="PROSITE" id="PS50052"/>
    </source>
</evidence>
<organism evidence="8">
    <name type="scientific">Notodromas monacha</name>
    <dbReference type="NCBI Taxonomy" id="399045"/>
    <lineage>
        <taxon>Eukaryota</taxon>
        <taxon>Metazoa</taxon>
        <taxon>Ecdysozoa</taxon>
        <taxon>Arthropoda</taxon>
        <taxon>Crustacea</taxon>
        <taxon>Oligostraca</taxon>
        <taxon>Ostracoda</taxon>
        <taxon>Podocopa</taxon>
        <taxon>Podocopida</taxon>
        <taxon>Cypridocopina</taxon>
        <taxon>Cypridoidea</taxon>
        <taxon>Cyprididae</taxon>
        <taxon>Notodromas</taxon>
    </lineage>
</organism>
<dbReference type="InterPro" id="IPR027417">
    <property type="entry name" value="P-loop_NTPase"/>
</dbReference>
<dbReference type="InterPro" id="IPR008144">
    <property type="entry name" value="Guanylate_kin-like_dom"/>
</dbReference>
<keyword evidence="3" id="KW-0808">Transferase</keyword>
<evidence type="ECO:0000256" key="5">
    <source>
        <dbReference type="ARBA" id="ARBA00022777"/>
    </source>
</evidence>
<keyword evidence="4" id="KW-0547">Nucleotide-binding</keyword>
<dbReference type="GO" id="GO:0004385">
    <property type="term" value="F:GMP kinase activity"/>
    <property type="evidence" value="ECO:0007669"/>
    <property type="project" value="UniProtKB-EC"/>
</dbReference>
<evidence type="ECO:0000256" key="6">
    <source>
        <dbReference type="ARBA" id="ARBA00022840"/>
    </source>
</evidence>
<name>A0A7R9GFV8_9CRUS</name>
<dbReference type="OrthoDB" id="6334211at2759"/>
<evidence type="ECO:0000256" key="3">
    <source>
        <dbReference type="ARBA" id="ARBA00022679"/>
    </source>
</evidence>
<dbReference type="PANTHER" id="PTHR23117:SF13">
    <property type="entry name" value="GUANYLATE KINASE"/>
    <property type="match status" value="1"/>
</dbReference>
<keyword evidence="9" id="KW-1185">Reference proteome</keyword>
<dbReference type="InterPro" id="IPR020590">
    <property type="entry name" value="Guanylate_kinase_CS"/>
</dbReference>
<dbReference type="Proteomes" id="UP000678499">
    <property type="component" value="Unassembled WGS sequence"/>
</dbReference>
<protein>
    <recommendedName>
        <fullName evidence="2">guanylate kinase</fullName>
        <ecNumber evidence="2">2.7.4.8</ecNumber>
    </recommendedName>
</protein>
<comment type="similarity">
    <text evidence="1">Belongs to the guanylate kinase family.</text>
</comment>
<feature type="domain" description="Guanylate kinase-like" evidence="7">
    <location>
        <begin position="52"/>
        <end position="238"/>
    </location>
</feature>
<dbReference type="PANTHER" id="PTHR23117">
    <property type="entry name" value="GUANYLATE KINASE-RELATED"/>
    <property type="match status" value="1"/>
</dbReference>
<dbReference type="GO" id="GO:0005524">
    <property type="term" value="F:ATP binding"/>
    <property type="evidence" value="ECO:0007669"/>
    <property type="project" value="UniProtKB-KW"/>
</dbReference>
<dbReference type="AlphaFoldDB" id="A0A7R9GFV8"/>
<dbReference type="EMBL" id="CAJPEX010001627">
    <property type="protein sequence ID" value="CAG0919552.1"/>
    <property type="molecule type" value="Genomic_DNA"/>
</dbReference>
<dbReference type="NCBIfam" id="TIGR03263">
    <property type="entry name" value="guanyl_kin"/>
    <property type="match status" value="1"/>
</dbReference>
<evidence type="ECO:0000256" key="4">
    <source>
        <dbReference type="ARBA" id="ARBA00022741"/>
    </source>
</evidence>